<dbReference type="InterPro" id="IPR015797">
    <property type="entry name" value="NUDIX_hydrolase-like_dom_sf"/>
</dbReference>
<dbReference type="RefSeq" id="WP_062723570.1">
    <property type="nucleotide sequence ID" value="NZ_KQ948938.1"/>
</dbReference>
<gene>
    <name evidence="4" type="ORF">AQJ67_35620</name>
</gene>
<evidence type="ECO:0000259" key="3">
    <source>
        <dbReference type="PROSITE" id="PS51462"/>
    </source>
</evidence>
<keyword evidence="2 4" id="KW-0378">Hydrolase</keyword>
<dbReference type="OrthoDB" id="4206674at2"/>
<dbReference type="PROSITE" id="PS51462">
    <property type="entry name" value="NUDIX"/>
    <property type="match status" value="1"/>
</dbReference>
<name>A0A101TN43_9ACTN</name>
<feature type="domain" description="Nudix hydrolase" evidence="3">
    <location>
        <begin position="6"/>
        <end position="173"/>
    </location>
</feature>
<dbReference type="GO" id="GO:0005829">
    <property type="term" value="C:cytosol"/>
    <property type="evidence" value="ECO:0007669"/>
    <property type="project" value="TreeGrafter"/>
</dbReference>
<sequence length="273" mass="29145">MNTDGRWHKQDSQVLFAGGPHDRVRLTVDQAVRPDGVTVAYPHVAAPDSVRVLAVHRGRIAMVTQHHYLHDTEITDLPGGLVDKDEEPAEAARRELAEETGLRAAWLLPLGTVATARATSTETVHLFLAHNCISGAASLDAGEAVRTQWRLWHDIDEGDIRALQTAMPTALADAASLAAVHRAGALLQAIGGILPDADTDLPRAAWAAYTVAATRDPIADERLSLVWLDLAIGQYAEGAAILSELEMSYSGVDGEAAWSRAADRLAALAEPPA</sequence>
<dbReference type="CDD" id="cd03424">
    <property type="entry name" value="NUDIX_ADPRase_Nudt5_UGPPase_Nudt14"/>
    <property type="match status" value="1"/>
</dbReference>
<comment type="caution">
    <text evidence="4">The sequence shown here is derived from an EMBL/GenBank/DDBJ whole genome shotgun (WGS) entry which is preliminary data.</text>
</comment>
<dbReference type="InterPro" id="IPR000086">
    <property type="entry name" value="NUDIX_hydrolase_dom"/>
</dbReference>
<evidence type="ECO:0000256" key="1">
    <source>
        <dbReference type="ARBA" id="ARBA00001946"/>
    </source>
</evidence>
<dbReference type="STRING" id="661399.AQJ67_35620"/>
<evidence type="ECO:0000313" key="5">
    <source>
        <dbReference type="Proteomes" id="UP000053429"/>
    </source>
</evidence>
<dbReference type="PANTHER" id="PTHR11839:SF18">
    <property type="entry name" value="NUDIX HYDROLASE DOMAIN-CONTAINING PROTEIN"/>
    <property type="match status" value="1"/>
</dbReference>
<proteinExistence type="predicted"/>
<dbReference type="SUPFAM" id="SSF55811">
    <property type="entry name" value="Nudix"/>
    <property type="match status" value="1"/>
</dbReference>
<keyword evidence="5" id="KW-1185">Reference proteome</keyword>
<evidence type="ECO:0000256" key="2">
    <source>
        <dbReference type="ARBA" id="ARBA00022801"/>
    </source>
</evidence>
<dbReference type="Pfam" id="PF00293">
    <property type="entry name" value="NUDIX"/>
    <property type="match status" value="1"/>
</dbReference>
<comment type="cofactor">
    <cofactor evidence="1">
        <name>Mg(2+)</name>
        <dbReference type="ChEBI" id="CHEBI:18420"/>
    </cofactor>
</comment>
<accession>A0A101TN43</accession>
<dbReference type="InterPro" id="IPR020084">
    <property type="entry name" value="NUDIX_hydrolase_CS"/>
</dbReference>
<dbReference type="EMBL" id="LMWY01000049">
    <property type="protein sequence ID" value="KUN95333.1"/>
    <property type="molecule type" value="Genomic_DNA"/>
</dbReference>
<dbReference type="GO" id="GO:0016787">
    <property type="term" value="F:hydrolase activity"/>
    <property type="evidence" value="ECO:0007669"/>
    <property type="project" value="UniProtKB-KW"/>
</dbReference>
<dbReference type="Gene3D" id="3.90.79.10">
    <property type="entry name" value="Nucleoside Triphosphate Pyrophosphohydrolase"/>
    <property type="match status" value="1"/>
</dbReference>
<protein>
    <submittedName>
        <fullName evidence="4">NUDIX hydrolase</fullName>
    </submittedName>
</protein>
<dbReference type="AlphaFoldDB" id="A0A101TN43"/>
<reference evidence="4 5" key="1">
    <citation type="submission" date="2015-10" db="EMBL/GenBank/DDBJ databases">
        <title>Draft genome sequence of Streptomyces caeruleatus NRRL B-24802, type strain for the species Streptomyces caeruleatus.</title>
        <authorList>
            <person name="Ruckert C."/>
            <person name="Winkler A."/>
            <person name="Kalinowski J."/>
            <person name="Kampfer P."/>
            <person name="Glaeser S."/>
        </authorList>
    </citation>
    <scope>NUCLEOTIDE SEQUENCE [LARGE SCALE GENOMIC DNA]</scope>
    <source>
        <strain evidence="4 5">NRRL B-24802</strain>
    </source>
</reference>
<dbReference type="GO" id="GO:0006753">
    <property type="term" value="P:nucleoside phosphate metabolic process"/>
    <property type="evidence" value="ECO:0007669"/>
    <property type="project" value="TreeGrafter"/>
</dbReference>
<dbReference type="PROSITE" id="PS00893">
    <property type="entry name" value="NUDIX_BOX"/>
    <property type="match status" value="1"/>
</dbReference>
<dbReference type="GO" id="GO:0019693">
    <property type="term" value="P:ribose phosphate metabolic process"/>
    <property type="evidence" value="ECO:0007669"/>
    <property type="project" value="TreeGrafter"/>
</dbReference>
<dbReference type="Proteomes" id="UP000053429">
    <property type="component" value="Unassembled WGS sequence"/>
</dbReference>
<dbReference type="PANTHER" id="PTHR11839">
    <property type="entry name" value="UDP/ADP-SUGAR PYROPHOSPHATASE"/>
    <property type="match status" value="1"/>
</dbReference>
<organism evidence="4 5">
    <name type="scientific">Streptomyces caeruleatus</name>
    <dbReference type="NCBI Taxonomy" id="661399"/>
    <lineage>
        <taxon>Bacteria</taxon>
        <taxon>Bacillati</taxon>
        <taxon>Actinomycetota</taxon>
        <taxon>Actinomycetes</taxon>
        <taxon>Kitasatosporales</taxon>
        <taxon>Streptomycetaceae</taxon>
        <taxon>Streptomyces</taxon>
    </lineage>
</organism>
<evidence type="ECO:0000313" key="4">
    <source>
        <dbReference type="EMBL" id="KUN95333.1"/>
    </source>
</evidence>